<dbReference type="AlphaFoldDB" id="A0A645HE16"/>
<comment type="caution">
    <text evidence="1">The sequence shown here is derived from an EMBL/GenBank/DDBJ whole genome shotgun (WGS) entry which is preliminary data.</text>
</comment>
<protein>
    <submittedName>
        <fullName evidence="1">Uncharacterized protein</fullName>
    </submittedName>
</protein>
<name>A0A645HE16_9ZZZZ</name>
<dbReference type="EMBL" id="VSSQ01091788">
    <property type="protein sequence ID" value="MPN37251.1"/>
    <property type="molecule type" value="Genomic_DNA"/>
</dbReference>
<organism evidence="1">
    <name type="scientific">bioreactor metagenome</name>
    <dbReference type="NCBI Taxonomy" id="1076179"/>
    <lineage>
        <taxon>unclassified sequences</taxon>
        <taxon>metagenomes</taxon>
        <taxon>ecological metagenomes</taxon>
    </lineage>
</organism>
<sequence length="108" mass="11743">MEPAVGEGHLHGGGVVKHVEPEGAVIGGERRAHQHRFVALAPQKPRRLIPLVKPDLSFRARGAVVEKGVHCSYRAGAEKKNEQKAGQKPNGPALFHVFHSALLKNSHR</sequence>
<reference evidence="1" key="1">
    <citation type="submission" date="2019-08" db="EMBL/GenBank/DDBJ databases">
        <authorList>
            <person name="Kucharzyk K."/>
            <person name="Murdoch R.W."/>
            <person name="Higgins S."/>
            <person name="Loffler F."/>
        </authorList>
    </citation>
    <scope>NUCLEOTIDE SEQUENCE</scope>
</reference>
<evidence type="ECO:0000313" key="1">
    <source>
        <dbReference type="EMBL" id="MPN37251.1"/>
    </source>
</evidence>
<proteinExistence type="predicted"/>
<accession>A0A645HE16</accession>
<gene>
    <name evidence="1" type="ORF">SDC9_184767</name>
</gene>